<dbReference type="CDD" id="cd00056">
    <property type="entry name" value="ENDO3c"/>
    <property type="match status" value="1"/>
</dbReference>
<evidence type="ECO:0000256" key="2">
    <source>
        <dbReference type="ARBA" id="ARBA00002933"/>
    </source>
</evidence>
<evidence type="ECO:0000256" key="3">
    <source>
        <dbReference type="ARBA" id="ARBA00008343"/>
    </source>
</evidence>
<dbReference type="InterPro" id="IPR004036">
    <property type="entry name" value="Endonuclease-III-like_CS2"/>
</dbReference>
<comment type="similarity">
    <text evidence="3 14">Belongs to the Nth/MutY family.</text>
</comment>
<evidence type="ECO:0000256" key="5">
    <source>
        <dbReference type="ARBA" id="ARBA00022023"/>
    </source>
</evidence>
<evidence type="ECO:0000256" key="9">
    <source>
        <dbReference type="ARBA" id="ARBA00022801"/>
    </source>
</evidence>
<dbReference type="SUPFAM" id="SSF48150">
    <property type="entry name" value="DNA-glycosylase"/>
    <property type="match status" value="1"/>
</dbReference>
<dbReference type="EC" id="3.2.2.31" evidence="4 14"/>
<keyword evidence="13 14" id="KW-0326">Glycosidase</keyword>
<keyword evidence="7" id="KW-0479">Metal-binding</keyword>
<reference evidence="16 17" key="1">
    <citation type="submission" date="2010-08" db="EMBL/GenBank/DDBJ databases">
        <authorList>
            <person name="Weinstock G."/>
            <person name="Sodergren E."/>
            <person name="Clifton S."/>
            <person name="Fulton L."/>
            <person name="Fulton B."/>
            <person name="Courtney L."/>
            <person name="Fronick C."/>
            <person name="Harrison M."/>
            <person name="Strong C."/>
            <person name="Farmer C."/>
            <person name="Delahaunty K."/>
            <person name="Markovic C."/>
            <person name="Hall O."/>
            <person name="Minx P."/>
            <person name="Tomlinson C."/>
            <person name="Mitreva M."/>
            <person name="Hou S."/>
            <person name="Chen J."/>
            <person name="Wollam A."/>
            <person name="Pepin K.H."/>
            <person name="Johnson M."/>
            <person name="Bhonagiri V."/>
            <person name="Zhang X."/>
            <person name="Suruliraj S."/>
            <person name="Warren W."/>
            <person name="Chinwalla A."/>
            <person name="Mardis E.R."/>
            <person name="Wilson R.K."/>
        </authorList>
    </citation>
    <scope>NUCLEOTIDE SEQUENCE [LARGE SCALE GENOMIC DNA]</scope>
    <source>
        <strain evidence="16 17">F0399</strain>
    </source>
</reference>
<dbReference type="InterPro" id="IPR011257">
    <property type="entry name" value="DNA_glycosylase"/>
</dbReference>
<dbReference type="Proteomes" id="UP000004633">
    <property type="component" value="Unassembled WGS sequence"/>
</dbReference>
<evidence type="ECO:0000313" key="16">
    <source>
        <dbReference type="EMBL" id="EFW29150.1"/>
    </source>
</evidence>
<dbReference type="Pfam" id="PF00730">
    <property type="entry name" value="HhH-GPD"/>
    <property type="match status" value="1"/>
</dbReference>
<dbReference type="GO" id="GO:0035485">
    <property type="term" value="F:adenine/guanine mispair binding"/>
    <property type="evidence" value="ECO:0007669"/>
    <property type="project" value="TreeGrafter"/>
</dbReference>
<keyword evidence="6" id="KW-0004">4Fe-4S</keyword>
<dbReference type="Gene3D" id="1.10.1670.10">
    <property type="entry name" value="Helix-hairpin-Helix base-excision DNA repair enzymes (C-terminal)"/>
    <property type="match status" value="1"/>
</dbReference>
<dbReference type="CDD" id="cd03431">
    <property type="entry name" value="NUDIX_DNA_Glycosylase_C-MutY"/>
    <property type="match status" value="1"/>
</dbReference>
<evidence type="ECO:0000256" key="10">
    <source>
        <dbReference type="ARBA" id="ARBA00023004"/>
    </source>
</evidence>
<keyword evidence="17" id="KW-1185">Reference proteome</keyword>
<dbReference type="InterPro" id="IPR003265">
    <property type="entry name" value="HhH-GPD_domain"/>
</dbReference>
<dbReference type="STRING" id="749551.HMPREF9555_01713"/>
<evidence type="ECO:0000256" key="12">
    <source>
        <dbReference type="ARBA" id="ARBA00023204"/>
    </source>
</evidence>
<dbReference type="HOGENOM" id="CLU_012862_0_0_9"/>
<keyword evidence="8 14" id="KW-0227">DNA damage</keyword>
<dbReference type="GO" id="GO:0032357">
    <property type="term" value="F:oxidized purine DNA binding"/>
    <property type="evidence" value="ECO:0007669"/>
    <property type="project" value="TreeGrafter"/>
</dbReference>
<dbReference type="GO" id="GO:0034039">
    <property type="term" value="F:8-oxo-7,8-dihydroguanine DNA N-glycosylase activity"/>
    <property type="evidence" value="ECO:0007669"/>
    <property type="project" value="TreeGrafter"/>
</dbReference>
<comment type="cofactor">
    <cofactor evidence="14">
        <name>[4Fe-4S] cluster</name>
        <dbReference type="ChEBI" id="CHEBI:49883"/>
    </cofactor>
    <text evidence="14">Binds 1 [4Fe-4S] cluster.</text>
</comment>
<dbReference type="Gene3D" id="3.90.79.10">
    <property type="entry name" value="Nucleoside Triphosphate Pyrophosphohydrolase"/>
    <property type="match status" value="1"/>
</dbReference>
<dbReference type="SMART" id="SM00478">
    <property type="entry name" value="ENDO3c"/>
    <property type="match status" value="1"/>
</dbReference>
<dbReference type="GO" id="GO:0051539">
    <property type="term" value="F:4 iron, 4 sulfur cluster binding"/>
    <property type="evidence" value="ECO:0007669"/>
    <property type="project" value="UniProtKB-UniRule"/>
</dbReference>
<dbReference type="PANTHER" id="PTHR42944:SF1">
    <property type="entry name" value="ADENINE DNA GLYCOSYLASE"/>
    <property type="match status" value="1"/>
</dbReference>
<dbReference type="Pfam" id="PF00633">
    <property type="entry name" value="HHH"/>
    <property type="match status" value="1"/>
</dbReference>
<gene>
    <name evidence="16" type="ORF">HMPREF9555_01713</name>
</gene>
<keyword evidence="11" id="KW-0411">Iron-sulfur</keyword>
<evidence type="ECO:0000256" key="6">
    <source>
        <dbReference type="ARBA" id="ARBA00022485"/>
    </source>
</evidence>
<dbReference type="GO" id="GO:0046872">
    <property type="term" value="F:metal ion binding"/>
    <property type="evidence" value="ECO:0007669"/>
    <property type="project" value="UniProtKB-UniRule"/>
</dbReference>
<dbReference type="Gene3D" id="1.10.340.30">
    <property type="entry name" value="Hypothetical protein, domain 2"/>
    <property type="match status" value="1"/>
</dbReference>
<evidence type="ECO:0000259" key="15">
    <source>
        <dbReference type="SMART" id="SM00478"/>
    </source>
</evidence>
<evidence type="ECO:0000256" key="1">
    <source>
        <dbReference type="ARBA" id="ARBA00000843"/>
    </source>
</evidence>
<dbReference type="GO" id="GO:0006284">
    <property type="term" value="P:base-excision repair"/>
    <property type="evidence" value="ECO:0007669"/>
    <property type="project" value="UniProtKB-UniRule"/>
</dbReference>
<accession>E7N3X3</accession>
<protein>
    <recommendedName>
        <fullName evidence="5 14">Adenine DNA glycosylase</fullName>
        <ecNumber evidence="4 14">3.2.2.31</ecNumber>
    </recommendedName>
</protein>
<name>E7N3X3_9FIRM</name>
<dbReference type="GO" id="GO:0000701">
    <property type="term" value="F:purine-specific mismatch base pair DNA N-glycosylase activity"/>
    <property type="evidence" value="ECO:0007669"/>
    <property type="project" value="UniProtKB-EC"/>
</dbReference>
<evidence type="ECO:0000256" key="11">
    <source>
        <dbReference type="ARBA" id="ARBA00023014"/>
    </source>
</evidence>
<sequence>MKIQPWEGSAVFPDLCDTLLTWRRSAPDTRDLPWRDEPAPYHVWISEIMLQQTRASVVRGYYLRFLAALPTVRDLADVDDDALMKLWQGLGYYSRARNLKRAAQAIVEKHGGDLPDDFDALLALPGIGRYTASAISSFAYGRPCPAVDGNFLRVAARVTANSIDIAKDASKRALEESLRPCYPTGKDAGLLNEAFMDLGATVCLPNGAPLCHACPAVRLCLAHDRGTELDYPVKSALKARRKEHRTVLLLRCGDRCAIRKRPARGLLAGLWEYPNLEGKWGKRKVLEHLAAAGFAVRSIAPLPPACHVFTHIEWNLTGWEVYVEETNDAPLCAAEDDAPSALLWVRRADLADTYSIPAAFGYFTPR</sequence>
<dbReference type="InterPro" id="IPR015797">
    <property type="entry name" value="NUDIX_hydrolase-like_dom_sf"/>
</dbReference>
<dbReference type="FunFam" id="1.10.340.30:FF:000002">
    <property type="entry name" value="Adenine DNA glycosylase"/>
    <property type="match status" value="1"/>
</dbReference>
<dbReference type="PANTHER" id="PTHR42944">
    <property type="entry name" value="ADENINE DNA GLYCOSYLASE"/>
    <property type="match status" value="1"/>
</dbReference>
<keyword evidence="10 14" id="KW-0408">Iron</keyword>
<organism evidence="16 17">
    <name type="scientific">Selenomonas artemidis F0399</name>
    <dbReference type="NCBI Taxonomy" id="749551"/>
    <lineage>
        <taxon>Bacteria</taxon>
        <taxon>Bacillati</taxon>
        <taxon>Bacillota</taxon>
        <taxon>Negativicutes</taxon>
        <taxon>Selenomonadales</taxon>
        <taxon>Selenomonadaceae</taxon>
        <taxon>Selenomonas</taxon>
    </lineage>
</organism>
<dbReference type="InterPro" id="IPR023170">
    <property type="entry name" value="HhH_base_excis_C"/>
</dbReference>
<evidence type="ECO:0000256" key="7">
    <source>
        <dbReference type="ARBA" id="ARBA00022723"/>
    </source>
</evidence>
<evidence type="ECO:0000256" key="8">
    <source>
        <dbReference type="ARBA" id="ARBA00022763"/>
    </source>
</evidence>
<comment type="function">
    <text evidence="2">Adenine glycosylase active on G-A mispairs. MutY also corrects error-prone DNA synthesis past GO lesions which are due to the oxidatively damaged form of guanine: 7,8-dihydro-8-oxoguanine (8-oxo-dGTP).</text>
</comment>
<dbReference type="AlphaFoldDB" id="E7N3X3"/>
<evidence type="ECO:0000256" key="14">
    <source>
        <dbReference type="RuleBase" id="RU365096"/>
    </source>
</evidence>
<dbReference type="RefSeq" id="WP_009350362.1">
    <property type="nucleotide sequence ID" value="NZ_GL638147.1"/>
</dbReference>
<dbReference type="Pfam" id="PF14815">
    <property type="entry name" value="NUDIX_4"/>
    <property type="match status" value="1"/>
</dbReference>
<comment type="caution">
    <text evidence="16">The sequence shown here is derived from an EMBL/GenBank/DDBJ whole genome shotgun (WGS) entry which is preliminary data.</text>
</comment>
<dbReference type="GO" id="GO:0006298">
    <property type="term" value="P:mismatch repair"/>
    <property type="evidence" value="ECO:0007669"/>
    <property type="project" value="TreeGrafter"/>
</dbReference>
<dbReference type="SUPFAM" id="SSF55811">
    <property type="entry name" value="Nudix"/>
    <property type="match status" value="1"/>
</dbReference>
<dbReference type="PROSITE" id="PS01155">
    <property type="entry name" value="ENDONUCLEASE_III_2"/>
    <property type="match status" value="1"/>
</dbReference>
<dbReference type="InterPro" id="IPR044298">
    <property type="entry name" value="MIG/MutY"/>
</dbReference>
<keyword evidence="12" id="KW-0234">DNA repair</keyword>
<dbReference type="EMBL" id="AECV01000036">
    <property type="protein sequence ID" value="EFW29150.1"/>
    <property type="molecule type" value="Genomic_DNA"/>
</dbReference>
<comment type="catalytic activity">
    <reaction evidence="1 14">
        <text>Hydrolyzes free adenine bases from 7,8-dihydro-8-oxoguanine:adenine mismatched double-stranded DNA, leaving an apurinic site.</text>
        <dbReference type="EC" id="3.2.2.31"/>
    </reaction>
</comment>
<evidence type="ECO:0000256" key="4">
    <source>
        <dbReference type="ARBA" id="ARBA00012045"/>
    </source>
</evidence>
<evidence type="ECO:0000256" key="13">
    <source>
        <dbReference type="ARBA" id="ARBA00023295"/>
    </source>
</evidence>
<evidence type="ECO:0000313" key="17">
    <source>
        <dbReference type="Proteomes" id="UP000004633"/>
    </source>
</evidence>
<feature type="domain" description="HhH-GPD" evidence="15">
    <location>
        <begin position="49"/>
        <end position="201"/>
    </location>
</feature>
<proteinExistence type="inferred from homology"/>
<dbReference type="InterPro" id="IPR029119">
    <property type="entry name" value="MutY_C"/>
</dbReference>
<keyword evidence="9" id="KW-0378">Hydrolase</keyword>
<dbReference type="InterPro" id="IPR000445">
    <property type="entry name" value="HhH_motif"/>
</dbReference>